<dbReference type="CDD" id="cd08821">
    <property type="entry name" value="FMT_core_like_1"/>
    <property type="match status" value="1"/>
</dbReference>
<dbReference type="Pfam" id="PF21553">
    <property type="entry name" value="Formyl_trans_C_2"/>
    <property type="match status" value="1"/>
</dbReference>
<dbReference type="EMBL" id="BMOB01000003">
    <property type="protein sequence ID" value="GGI82098.1"/>
    <property type="molecule type" value="Genomic_DNA"/>
</dbReference>
<gene>
    <name evidence="3" type="ORF">GCM10007966_08360</name>
</gene>
<dbReference type="InterPro" id="IPR002376">
    <property type="entry name" value="Formyl_transf_N"/>
</dbReference>
<dbReference type="SUPFAM" id="SSF50486">
    <property type="entry name" value="FMT C-terminal domain-like"/>
    <property type="match status" value="1"/>
</dbReference>
<evidence type="ECO:0000259" key="2">
    <source>
        <dbReference type="Pfam" id="PF21553"/>
    </source>
</evidence>
<dbReference type="AlphaFoldDB" id="A0A917JUJ4"/>
<dbReference type="Proteomes" id="UP000630149">
    <property type="component" value="Unassembled WGS sequence"/>
</dbReference>
<dbReference type="InterPro" id="IPR049355">
    <property type="entry name" value="Formyl_trans-like_C"/>
</dbReference>
<dbReference type="SUPFAM" id="SSF53328">
    <property type="entry name" value="Formyltransferase"/>
    <property type="match status" value="1"/>
</dbReference>
<evidence type="ECO:0008006" key="5">
    <source>
        <dbReference type="Google" id="ProtNLM"/>
    </source>
</evidence>
<protein>
    <recommendedName>
        <fullName evidence="5">Methionyl-tRNA formyltransferase</fullName>
    </recommendedName>
</protein>
<accession>A0A917JUJ4</accession>
<evidence type="ECO:0000313" key="4">
    <source>
        <dbReference type="Proteomes" id="UP000630149"/>
    </source>
</evidence>
<keyword evidence="4" id="KW-1185">Reference proteome</keyword>
<reference evidence="3" key="1">
    <citation type="journal article" date="2014" name="Int. J. Syst. Evol. Microbiol.">
        <title>Complete genome sequence of Corynebacterium casei LMG S-19264T (=DSM 44701T), isolated from a smear-ripened cheese.</title>
        <authorList>
            <consortium name="US DOE Joint Genome Institute (JGI-PGF)"/>
            <person name="Walter F."/>
            <person name="Albersmeier A."/>
            <person name="Kalinowski J."/>
            <person name="Ruckert C."/>
        </authorList>
    </citation>
    <scope>NUCLEOTIDE SEQUENCE</scope>
    <source>
        <strain evidence="3">JCM 13919</strain>
    </source>
</reference>
<feature type="domain" description="Formyl transferase N-terminal" evidence="1">
    <location>
        <begin position="39"/>
        <end position="143"/>
    </location>
</feature>
<dbReference type="GO" id="GO:0003824">
    <property type="term" value="F:catalytic activity"/>
    <property type="evidence" value="ECO:0007669"/>
    <property type="project" value="InterPro"/>
</dbReference>
<reference evidence="3" key="2">
    <citation type="submission" date="2020-09" db="EMBL/GenBank/DDBJ databases">
        <authorList>
            <person name="Sun Q."/>
            <person name="Ohkuma M."/>
        </authorList>
    </citation>
    <scope>NUCLEOTIDE SEQUENCE</scope>
    <source>
        <strain evidence="3">JCM 13919</strain>
    </source>
</reference>
<name>A0A917JUJ4_9GAMM</name>
<dbReference type="OrthoDB" id="9802815at2"/>
<dbReference type="RefSeq" id="WP_131776227.1">
    <property type="nucleotide sequence ID" value="NZ_BMOB01000003.1"/>
</dbReference>
<dbReference type="InterPro" id="IPR036477">
    <property type="entry name" value="Formyl_transf_N_sf"/>
</dbReference>
<dbReference type="Gene3D" id="3.40.50.170">
    <property type="entry name" value="Formyl transferase, N-terminal domain"/>
    <property type="match status" value="1"/>
</dbReference>
<sequence length="231" mass="26686">MSRPFIIASQKIWNLELAKRLNKQLGRNFILIQYQEELTLSNIKKINPEIIFFPHWSSKIPKEIWENYESIVFHMTNLPYGRGGSPLQNLIANGHQNTKISALQCIDKLDAGPIYLKKDLNLTGTAQQIYERADKIIEKMIIEIINTHPTPQPQVGEAVYFKRRKPEDSNLKNSNSLENVFDMIRMLDAKGYPQAFLSTEYIKYEFTKVKKISGQLEAKVVISEINTKDES</sequence>
<dbReference type="Gene3D" id="3.10.25.20">
    <property type="match status" value="1"/>
</dbReference>
<evidence type="ECO:0000259" key="1">
    <source>
        <dbReference type="Pfam" id="PF00551"/>
    </source>
</evidence>
<comment type="caution">
    <text evidence="3">The sequence shown here is derived from an EMBL/GenBank/DDBJ whole genome shotgun (WGS) entry which is preliminary data.</text>
</comment>
<organism evidence="3 4">
    <name type="scientific">Legionella impletisoli</name>
    <dbReference type="NCBI Taxonomy" id="343510"/>
    <lineage>
        <taxon>Bacteria</taxon>
        <taxon>Pseudomonadati</taxon>
        <taxon>Pseudomonadota</taxon>
        <taxon>Gammaproteobacteria</taxon>
        <taxon>Legionellales</taxon>
        <taxon>Legionellaceae</taxon>
        <taxon>Legionella</taxon>
    </lineage>
</organism>
<dbReference type="InterPro" id="IPR011034">
    <property type="entry name" value="Formyl_transferase-like_C_sf"/>
</dbReference>
<dbReference type="Pfam" id="PF00551">
    <property type="entry name" value="Formyl_trans_N"/>
    <property type="match status" value="1"/>
</dbReference>
<evidence type="ECO:0000313" key="3">
    <source>
        <dbReference type="EMBL" id="GGI82098.1"/>
    </source>
</evidence>
<feature type="domain" description="Methionyl-tRNA formyltransferase-like C-terminal" evidence="2">
    <location>
        <begin position="166"/>
        <end position="222"/>
    </location>
</feature>
<proteinExistence type="predicted"/>